<dbReference type="EMBL" id="WJEC01007897">
    <property type="protein sequence ID" value="KAF7465738.1"/>
    <property type="molecule type" value="Genomic_DNA"/>
</dbReference>
<evidence type="ECO:0000313" key="2">
    <source>
        <dbReference type="EMBL" id="KAF7465738.1"/>
    </source>
</evidence>
<sequence length="90" mass="9920">MAQVLKCLSKHLCLKPPLRFQRLGHLVAVMALLCGDPLQIVAEEAAEGTHYLLHITLRMKCKAVLGAARLQPNSLVQHCINPPVPSFPLF</sequence>
<keyword evidence="4" id="KW-1185">Reference proteome</keyword>
<dbReference type="Proteomes" id="UP000662637">
    <property type="component" value="Unassembled WGS sequence"/>
</dbReference>
<dbReference type="Proteomes" id="UP000335636">
    <property type="component" value="Unassembled WGS sequence"/>
</dbReference>
<dbReference type="EMBL" id="CABDUW010000471">
    <property type="protein sequence ID" value="VTJ69647.1"/>
    <property type="molecule type" value="Genomic_DNA"/>
</dbReference>
<reference evidence="3 4" key="1">
    <citation type="submission" date="2019-04" db="EMBL/GenBank/DDBJ databases">
        <authorList>
            <person name="Alioto T."/>
            <person name="Alioto T."/>
        </authorList>
    </citation>
    <scope>NUCLEOTIDE SEQUENCE [LARGE SCALE GENOMIC DNA]</scope>
</reference>
<accession>A0A5E4BJA7</accession>
<evidence type="ECO:0000259" key="1">
    <source>
        <dbReference type="Pfam" id="PF21047"/>
    </source>
</evidence>
<protein>
    <recommendedName>
        <fullName evidence="1">Maestro-like HEAT-repeats domain-containing protein</fullName>
    </recommendedName>
</protein>
<reference evidence="2" key="2">
    <citation type="submission" date="2020-08" db="EMBL/GenBank/DDBJ databases">
        <authorList>
            <person name="Shumante A."/>
            <person name="Zimin A.V."/>
            <person name="Puiu D."/>
            <person name="Salzberg S.L."/>
        </authorList>
    </citation>
    <scope>NUCLEOTIDE SEQUENCE</scope>
    <source>
        <strain evidence="2">WC2-LM</strain>
        <tissue evidence="2">Liver</tissue>
    </source>
</reference>
<dbReference type="InterPro" id="IPR048465">
    <property type="entry name" value="Maestro-like_HEAT"/>
</dbReference>
<organism evidence="3 4">
    <name type="scientific">Marmota monax</name>
    <name type="common">Woodchuck</name>
    <dbReference type="NCBI Taxonomy" id="9995"/>
    <lineage>
        <taxon>Eukaryota</taxon>
        <taxon>Metazoa</taxon>
        <taxon>Chordata</taxon>
        <taxon>Craniata</taxon>
        <taxon>Vertebrata</taxon>
        <taxon>Euteleostomi</taxon>
        <taxon>Mammalia</taxon>
        <taxon>Eutheria</taxon>
        <taxon>Euarchontoglires</taxon>
        <taxon>Glires</taxon>
        <taxon>Rodentia</taxon>
        <taxon>Sciuromorpha</taxon>
        <taxon>Sciuridae</taxon>
        <taxon>Xerinae</taxon>
        <taxon>Marmotini</taxon>
        <taxon>Marmota</taxon>
    </lineage>
</organism>
<proteinExistence type="predicted"/>
<gene>
    <name evidence="2" type="ORF">GHT09_003805</name>
    <name evidence="3" type="ORF">MONAX_5E006333</name>
</gene>
<feature type="domain" description="Maestro-like HEAT-repeats" evidence="1">
    <location>
        <begin position="1"/>
        <end position="63"/>
    </location>
</feature>
<dbReference type="Pfam" id="PF21047">
    <property type="entry name" value="HEAT_Maestro"/>
    <property type="match status" value="1"/>
</dbReference>
<dbReference type="AlphaFoldDB" id="A0A5E4BJA7"/>
<evidence type="ECO:0000313" key="3">
    <source>
        <dbReference type="EMBL" id="VTJ69647.1"/>
    </source>
</evidence>
<evidence type="ECO:0000313" key="4">
    <source>
        <dbReference type="Proteomes" id="UP000335636"/>
    </source>
</evidence>
<name>A0A5E4BJA7_MARMO</name>